<dbReference type="InterPro" id="IPR008713">
    <property type="entry name" value="Phage_lambda_NinG"/>
</dbReference>
<comment type="caution">
    <text evidence="2">The sequence shown here is derived from an EMBL/GenBank/DDBJ whole genome shotgun (WGS) entry which is preliminary data.</text>
</comment>
<evidence type="ECO:0000313" key="2">
    <source>
        <dbReference type="EMBL" id="KKN74625.1"/>
    </source>
</evidence>
<evidence type="ECO:0000256" key="1">
    <source>
        <dbReference type="SAM" id="Coils"/>
    </source>
</evidence>
<proteinExistence type="predicted"/>
<feature type="coiled-coil region" evidence="1">
    <location>
        <begin position="9"/>
        <end position="39"/>
    </location>
</feature>
<name>A0A0F9T089_9ZZZZ</name>
<reference evidence="2" key="1">
    <citation type="journal article" date="2015" name="Nature">
        <title>Complex archaea that bridge the gap between prokaryotes and eukaryotes.</title>
        <authorList>
            <person name="Spang A."/>
            <person name="Saw J.H."/>
            <person name="Jorgensen S.L."/>
            <person name="Zaremba-Niedzwiedzka K."/>
            <person name="Martijn J."/>
            <person name="Lind A.E."/>
            <person name="van Eijk R."/>
            <person name="Schleper C."/>
            <person name="Guy L."/>
            <person name="Ettema T.J."/>
        </authorList>
    </citation>
    <scope>NUCLEOTIDE SEQUENCE</scope>
</reference>
<dbReference type="Pfam" id="PF05766">
    <property type="entry name" value="NinG"/>
    <property type="match status" value="1"/>
</dbReference>
<dbReference type="EMBL" id="LAZR01000322">
    <property type="protein sequence ID" value="KKN74625.1"/>
    <property type="molecule type" value="Genomic_DNA"/>
</dbReference>
<keyword evidence="1" id="KW-0175">Coiled coil</keyword>
<organism evidence="2">
    <name type="scientific">marine sediment metagenome</name>
    <dbReference type="NCBI Taxonomy" id="412755"/>
    <lineage>
        <taxon>unclassified sequences</taxon>
        <taxon>metagenomes</taxon>
        <taxon>ecological metagenomes</taxon>
    </lineage>
</organism>
<evidence type="ECO:0008006" key="3">
    <source>
        <dbReference type="Google" id="ProtNLM"/>
    </source>
</evidence>
<protein>
    <recommendedName>
        <fullName evidence="3">Protein ninG</fullName>
    </recommendedName>
</protein>
<dbReference type="Gene3D" id="1.10.30.50">
    <property type="match status" value="1"/>
</dbReference>
<sequence>MLLEIYRKNKKQKDKLKTLSQHKKELQVLVNRYVQIRDKGKDCVSCDRPDTGAKRDAGHFWSQGENPSVRFDLDNIHVQCVHCNRDKHANLLEYRPRLIKRIGRKRFDELEQRRTQSIKQTIPEIETLKQLFKQKIKLAL</sequence>
<gene>
    <name evidence="2" type="ORF">LCGC14_0388270</name>
</gene>
<dbReference type="AlphaFoldDB" id="A0A0F9T089"/>
<accession>A0A0F9T089</accession>